<evidence type="ECO:0000259" key="2">
    <source>
        <dbReference type="SMART" id="SM00854"/>
    </source>
</evidence>
<keyword evidence="4" id="KW-1185">Reference proteome</keyword>
<dbReference type="Gene3D" id="3.60.21.10">
    <property type="match status" value="1"/>
</dbReference>
<dbReference type="AlphaFoldDB" id="A0A2S7MXK4"/>
<dbReference type="Proteomes" id="UP000239663">
    <property type="component" value="Unassembled WGS sequence"/>
</dbReference>
<accession>A0A2S7MXK4</accession>
<dbReference type="RefSeq" id="WP_104850123.1">
    <property type="nucleotide sequence ID" value="NZ_PKOZ01000009.1"/>
</dbReference>
<comment type="similarity">
    <text evidence="1">Belongs to the CapA family.</text>
</comment>
<evidence type="ECO:0000313" key="4">
    <source>
        <dbReference type="Proteomes" id="UP000239663"/>
    </source>
</evidence>
<organism evidence="3 4">
    <name type="scientific">Pradoshia eiseniae</name>
    <dbReference type="NCBI Taxonomy" id="2064768"/>
    <lineage>
        <taxon>Bacteria</taxon>
        <taxon>Bacillati</taxon>
        <taxon>Bacillota</taxon>
        <taxon>Bacilli</taxon>
        <taxon>Bacillales</taxon>
        <taxon>Bacillaceae</taxon>
        <taxon>Pradoshia</taxon>
    </lineage>
</organism>
<dbReference type="PANTHER" id="PTHR33393">
    <property type="entry name" value="POLYGLUTAMINE SYNTHESIS ACCESSORY PROTEIN RV0574C-RELATED"/>
    <property type="match status" value="1"/>
</dbReference>
<reference evidence="3 4" key="1">
    <citation type="submission" date="2017-12" db="EMBL/GenBank/DDBJ databases">
        <title>Taxonomic description and draft genome of Pradoshia cofamensis Gen. nov., sp. nov., a thermotolerant bacillale isolated from anterior gut of earthworm Eisenia fetida.</title>
        <authorList>
            <person name="Saha T."/>
            <person name="Chakraborty R."/>
        </authorList>
    </citation>
    <scope>NUCLEOTIDE SEQUENCE [LARGE SCALE GENOMIC DNA]</scope>
    <source>
        <strain evidence="3 4">EAG3</strain>
    </source>
</reference>
<dbReference type="InterPro" id="IPR052169">
    <property type="entry name" value="CW_Biosynth-Accessory"/>
</dbReference>
<gene>
    <name evidence="3" type="ORF">CYL18_13830</name>
</gene>
<dbReference type="CDD" id="cd07381">
    <property type="entry name" value="MPP_CapA"/>
    <property type="match status" value="1"/>
</dbReference>
<dbReference type="PANTHER" id="PTHR33393:SF12">
    <property type="entry name" value="CAPSULE BIOSYNTHESIS PROTEIN CAPA"/>
    <property type="match status" value="1"/>
</dbReference>
<sequence length="380" mass="42076">MKKNTIILIAFLLISAGAIGAAVFLGQQDETASTIPLESTVLAERPLALSSKTYKQTITIGAIGDILIHTRVYEDARTDDSYDFKRMLAPVKKMLEEPDFTIANQESLAGGSKLGLSGYPAFNSPYEITDALVDAGIDLVTLANNHSLDKGEKGIQSSLAYYDKIGMPYVGMHKDELDASTERILSIQGIKVGFLSYTYGTNGIQVPDGKDYLVNYLEDKKIISDLKSMRDKADIILVNAHWGNEYERTPSEEQRRLAKLMAENGADVIIGHHPHVLQPIEWLKHDNGETLVVYSLGNFLSGQVRDYKDIGGMVTVEIEKTWNEKGSKTSVLNPSFSPTYMVSSNEKNYEVRPFEEATVFGSPETDLDELSDFMLEAVEQ</sequence>
<evidence type="ECO:0000256" key="1">
    <source>
        <dbReference type="ARBA" id="ARBA00005662"/>
    </source>
</evidence>
<dbReference type="EMBL" id="PKOZ01000009">
    <property type="protein sequence ID" value="PQD94485.1"/>
    <property type="molecule type" value="Genomic_DNA"/>
</dbReference>
<name>A0A2S7MXK4_9BACI</name>
<dbReference type="Pfam" id="PF09587">
    <property type="entry name" value="PGA_cap"/>
    <property type="match status" value="1"/>
</dbReference>
<dbReference type="SMART" id="SM00854">
    <property type="entry name" value="PGA_cap"/>
    <property type="match status" value="1"/>
</dbReference>
<comment type="caution">
    <text evidence="3">The sequence shown here is derived from an EMBL/GenBank/DDBJ whole genome shotgun (WGS) entry which is preliminary data.</text>
</comment>
<dbReference type="OrthoDB" id="9810906at2"/>
<dbReference type="SUPFAM" id="SSF56300">
    <property type="entry name" value="Metallo-dependent phosphatases"/>
    <property type="match status" value="1"/>
</dbReference>
<proteinExistence type="inferred from homology"/>
<protein>
    <submittedName>
        <fullName evidence="3">Capsular biosynthesis protein</fullName>
    </submittedName>
</protein>
<dbReference type="InterPro" id="IPR019079">
    <property type="entry name" value="Capsule_synth_CapA"/>
</dbReference>
<feature type="domain" description="Capsule synthesis protein CapA" evidence="2">
    <location>
        <begin position="59"/>
        <end position="303"/>
    </location>
</feature>
<dbReference type="InterPro" id="IPR029052">
    <property type="entry name" value="Metallo-depent_PP-like"/>
</dbReference>
<evidence type="ECO:0000313" key="3">
    <source>
        <dbReference type="EMBL" id="PQD94485.1"/>
    </source>
</evidence>